<organism evidence="1 2">
    <name type="scientific">Providencia stuartii (strain MRSN 2154)</name>
    <dbReference type="NCBI Taxonomy" id="1157951"/>
    <lineage>
        <taxon>Bacteria</taxon>
        <taxon>Pseudomonadati</taxon>
        <taxon>Pseudomonadota</taxon>
        <taxon>Gammaproteobacteria</taxon>
        <taxon>Enterobacterales</taxon>
        <taxon>Morganellaceae</taxon>
        <taxon>Providencia</taxon>
    </lineage>
</organism>
<protein>
    <submittedName>
        <fullName evidence="1">Membrane protein</fullName>
    </submittedName>
</protein>
<dbReference type="KEGG" id="psi:S70_09745"/>
<dbReference type="OrthoDB" id="6465878at2"/>
<dbReference type="AlphaFoldDB" id="A0A140NK01"/>
<sequence>MQLKAEREQLQLDRITNQTQKKSSIIETMTRLSDNAGQLVTSALNIEVKALEAQKMVLQDIGDTARAIASDKEKQIDTVLDLMKKVFDILKEIIEGQIRTFQAVATRG</sequence>
<dbReference type="PATRIC" id="fig|1157951.4.peg.1959"/>
<reference evidence="1 2" key="1">
    <citation type="journal article" date="2012" name="J. Bacteriol.">
        <title>Complete Genome Sequence of Providencia stuartii Clinical Isolate MRSN 2154.</title>
        <authorList>
            <person name="Clifford R.J."/>
            <person name="Hang J."/>
            <person name="Riley M.C."/>
            <person name="Onmus-Leone F."/>
            <person name="Kuschner R.A."/>
            <person name="Lesho E.P."/>
            <person name="Waterman P.E."/>
        </authorList>
    </citation>
    <scope>NUCLEOTIDE SEQUENCE [LARGE SCALE GENOMIC DNA]</scope>
    <source>
        <strain evidence="1 2">MRSN 2154</strain>
    </source>
</reference>
<name>A0A140NK01_PROSM</name>
<accession>A0A140NK01</accession>
<evidence type="ECO:0000313" key="1">
    <source>
        <dbReference type="EMBL" id="AFH93809.1"/>
    </source>
</evidence>
<dbReference type="RefSeq" id="WP_014657083.1">
    <property type="nucleotide sequence ID" value="NC_017731.1"/>
</dbReference>
<gene>
    <name evidence="1" type="ordered locus">S70_09745</name>
</gene>
<proteinExistence type="predicted"/>
<evidence type="ECO:0000313" key="2">
    <source>
        <dbReference type="Proteomes" id="UP000005012"/>
    </source>
</evidence>
<dbReference type="EMBL" id="CP003488">
    <property type="protein sequence ID" value="AFH93809.1"/>
    <property type="molecule type" value="Genomic_DNA"/>
</dbReference>
<dbReference type="HOGENOM" id="CLU_2194637_0_0_6"/>
<dbReference type="Proteomes" id="UP000005012">
    <property type="component" value="Chromosome"/>
</dbReference>
<reference evidence="2" key="2">
    <citation type="submission" date="2012-04" db="EMBL/GenBank/DDBJ databases">
        <title>Complete genome sequence of Providencia stuartii clinical isolate MRSN 2154.</title>
        <authorList>
            <person name="Clifford R.J."/>
            <person name="Hang J."/>
            <person name="Riley M.C."/>
            <person name="Onmus-Leone F."/>
            <person name="Kuschner R.A."/>
            <person name="Lesho E.P."/>
            <person name="Waterman P.E."/>
        </authorList>
    </citation>
    <scope>NUCLEOTIDE SEQUENCE [LARGE SCALE GENOMIC DNA]</scope>
    <source>
        <strain evidence="2">MRSN 2154</strain>
    </source>
</reference>